<dbReference type="AlphaFoldDB" id="A0A433PFA5"/>
<sequence>ENIRCRFSRDTRHRFDKNTRTCGDTHRILIRILAVFVGCASKAMHSFAGVPDVLELNDDEKVSETYYGDGHVDVYEI</sequence>
<keyword evidence="2" id="KW-1185">Reference proteome</keyword>
<accession>A0A433PFA5</accession>
<feature type="non-terminal residue" evidence="1">
    <location>
        <position position="1"/>
    </location>
</feature>
<reference evidence="1 2" key="1">
    <citation type="journal article" date="2018" name="New Phytol.">
        <title>Phylogenomics of Endogonaceae and evolution of mycorrhizas within Mucoromycota.</title>
        <authorList>
            <person name="Chang Y."/>
            <person name="Desiro A."/>
            <person name="Na H."/>
            <person name="Sandor L."/>
            <person name="Lipzen A."/>
            <person name="Clum A."/>
            <person name="Barry K."/>
            <person name="Grigoriev I.V."/>
            <person name="Martin F.M."/>
            <person name="Stajich J.E."/>
            <person name="Smith M.E."/>
            <person name="Bonito G."/>
            <person name="Spatafora J.W."/>
        </authorList>
    </citation>
    <scope>NUCLEOTIDE SEQUENCE [LARGE SCALE GENOMIC DNA]</scope>
    <source>
        <strain evidence="1 2">AD002</strain>
    </source>
</reference>
<name>A0A433PFA5_9FUNG</name>
<comment type="caution">
    <text evidence="1">The sequence shown here is derived from an EMBL/GenBank/DDBJ whole genome shotgun (WGS) entry which is preliminary data.</text>
</comment>
<protein>
    <submittedName>
        <fullName evidence="1">Uncharacterized protein</fullName>
    </submittedName>
</protein>
<feature type="non-terminal residue" evidence="1">
    <location>
        <position position="77"/>
    </location>
</feature>
<gene>
    <name evidence="1" type="ORF">BC938DRAFT_476660</name>
</gene>
<dbReference type="Proteomes" id="UP000274822">
    <property type="component" value="Unassembled WGS sequence"/>
</dbReference>
<proteinExistence type="predicted"/>
<evidence type="ECO:0000313" key="2">
    <source>
        <dbReference type="Proteomes" id="UP000274822"/>
    </source>
</evidence>
<evidence type="ECO:0000313" key="1">
    <source>
        <dbReference type="EMBL" id="RUS16207.1"/>
    </source>
</evidence>
<dbReference type="EMBL" id="RBNJ01024539">
    <property type="protein sequence ID" value="RUS16207.1"/>
    <property type="molecule type" value="Genomic_DNA"/>
</dbReference>
<organism evidence="1 2">
    <name type="scientific">Jimgerdemannia flammicorona</name>
    <dbReference type="NCBI Taxonomy" id="994334"/>
    <lineage>
        <taxon>Eukaryota</taxon>
        <taxon>Fungi</taxon>
        <taxon>Fungi incertae sedis</taxon>
        <taxon>Mucoromycota</taxon>
        <taxon>Mucoromycotina</taxon>
        <taxon>Endogonomycetes</taxon>
        <taxon>Endogonales</taxon>
        <taxon>Endogonaceae</taxon>
        <taxon>Jimgerdemannia</taxon>
    </lineage>
</organism>